<dbReference type="GeneID" id="7445342"/>
<dbReference type="InParanoid" id="B8BYU2"/>
<gene>
    <name evidence="2" type="ORF">THAPSDRAFT_3804</name>
</gene>
<dbReference type="RefSeq" id="XP_002288511.1">
    <property type="nucleotide sequence ID" value="XM_002288475.1"/>
</dbReference>
<evidence type="ECO:0000313" key="3">
    <source>
        <dbReference type="Proteomes" id="UP000001449"/>
    </source>
</evidence>
<sequence length="267" mass="29026">MPSGEEISFCGHAAIGACAFLANQSSILKAADLSSIDFGTSSLPSSIRFSAEDGKYDALVRGNEVELMMDTTHVEADCSQMENAPSLQDFLSEIGLTTDDVQLQANSKLGYQFPTYLNSTVARPKTLICIKSEERLHAATSPTDATKFHQMCDAIKSTGIYLYSHAGVQLSEGDESVFECRQFPKSSGYAEDPATGIAAGALAASLYKRGIWFDSIASEKKNYDMYQGRAMQRPSRIGVKIGTYDEDGRIALSYKGLVAFDSFEYTD</sequence>
<dbReference type="PANTHER" id="PTHR13774">
    <property type="entry name" value="PHENAZINE BIOSYNTHESIS PROTEIN"/>
    <property type="match status" value="1"/>
</dbReference>
<proteinExistence type="predicted"/>
<dbReference type="AlphaFoldDB" id="B8BYU2"/>
<dbReference type="GO" id="GO:0005737">
    <property type="term" value="C:cytoplasm"/>
    <property type="evidence" value="ECO:0000318"/>
    <property type="project" value="GO_Central"/>
</dbReference>
<dbReference type="KEGG" id="tps:THAPSDRAFT_3804"/>
<protein>
    <submittedName>
        <fullName evidence="2">Uncharacterized protein</fullName>
    </submittedName>
</protein>
<dbReference type="Proteomes" id="UP000001449">
    <property type="component" value="Chromosome 3"/>
</dbReference>
<dbReference type="Gene3D" id="3.10.310.10">
    <property type="entry name" value="Diaminopimelate Epimerase, Chain A, domain 1"/>
    <property type="match status" value="1"/>
</dbReference>
<dbReference type="InterPro" id="IPR003719">
    <property type="entry name" value="Phenazine_PhzF-like"/>
</dbReference>
<evidence type="ECO:0000313" key="2">
    <source>
        <dbReference type="EMBL" id="EED93947.1"/>
    </source>
</evidence>
<keyword evidence="1" id="KW-0413">Isomerase</keyword>
<dbReference type="PaxDb" id="35128-Thaps3804"/>
<dbReference type="eggNOG" id="ENOG502SCFJ">
    <property type="taxonomic scope" value="Eukaryota"/>
</dbReference>
<evidence type="ECO:0000256" key="1">
    <source>
        <dbReference type="ARBA" id="ARBA00023235"/>
    </source>
</evidence>
<dbReference type="Pfam" id="PF02567">
    <property type="entry name" value="PhzC-PhzF"/>
    <property type="match status" value="1"/>
</dbReference>
<reference evidence="2 3" key="1">
    <citation type="journal article" date="2004" name="Science">
        <title>The genome of the diatom Thalassiosira pseudonana: ecology, evolution, and metabolism.</title>
        <authorList>
            <person name="Armbrust E.V."/>
            <person name="Berges J.A."/>
            <person name="Bowler C."/>
            <person name="Green B.R."/>
            <person name="Martinez D."/>
            <person name="Putnam N.H."/>
            <person name="Zhou S."/>
            <person name="Allen A.E."/>
            <person name="Apt K.E."/>
            <person name="Bechner M."/>
            <person name="Brzezinski M.A."/>
            <person name="Chaal B.K."/>
            <person name="Chiovitti A."/>
            <person name="Davis A.K."/>
            <person name="Demarest M.S."/>
            <person name="Detter J.C."/>
            <person name="Glavina T."/>
            <person name="Goodstein D."/>
            <person name="Hadi M.Z."/>
            <person name="Hellsten U."/>
            <person name="Hildebrand M."/>
            <person name="Jenkins B.D."/>
            <person name="Jurka J."/>
            <person name="Kapitonov V.V."/>
            <person name="Kroger N."/>
            <person name="Lau W.W."/>
            <person name="Lane T.W."/>
            <person name="Larimer F.W."/>
            <person name="Lippmeier J.C."/>
            <person name="Lucas S."/>
            <person name="Medina M."/>
            <person name="Montsant A."/>
            <person name="Obornik M."/>
            <person name="Parker M.S."/>
            <person name="Palenik B."/>
            <person name="Pazour G.J."/>
            <person name="Richardson P.M."/>
            <person name="Rynearson T.A."/>
            <person name="Saito M.A."/>
            <person name="Schwartz D.C."/>
            <person name="Thamatrakoln K."/>
            <person name="Valentin K."/>
            <person name="Vardi A."/>
            <person name="Wilkerson F.P."/>
            <person name="Rokhsar D.S."/>
        </authorList>
    </citation>
    <scope>NUCLEOTIDE SEQUENCE [LARGE SCALE GENOMIC DNA]</scope>
    <source>
        <strain evidence="2 3">CCMP1335</strain>
    </source>
</reference>
<dbReference type="GO" id="GO:0016853">
    <property type="term" value="F:isomerase activity"/>
    <property type="evidence" value="ECO:0000318"/>
    <property type="project" value="GO_Central"/>
</dbReference>
<dbReference type="PANTHER" id="PTHR13774:SF39">
    <property type="entry name" value="BIOSYNTHESIS PROTEIN, PUTATIVE-RELATED"/>
    <property type="match status" value="1"/>
</dbReference>
<accession>B8BYU2</accession>
<dbReference type="EMBL" id="CM000640">
    <property type="protein sequence ID" value="EED93947.1"/>
    <property type="molecule type" value="Genomic_DNA"/>
</dbReference>
<name>B8BYU2_THAPS</name>
<reference evidence="2 3" key="2">
    <citation type="journal article" date="2008" name="Nature">
        <title>The Phaeodactylum genome reveals the evolutionary history of diatom genomes.</title>
        <authorList>
            <person name="Bowler C."/>
            <person name="Allen A.E."/>
            <person name="Badger J.H."/>
            <person name="Grimwood J."/>
            <person name="Jabbari K."/>
            <person name="Kuo A."/>
            <person name="Maheswari U."/>
            <person name="Martens C."/>
            <person name="Maumus F."/>
            <person name="Otillar R.P."/>
            <person name="Rayko E."/>
            <person name="Salamov A."/>
            <person name="Vandepoele K."/>
            <person name="Beszteri B."/>
            <person name="Gruber A."/>
            <person name="Heijde M."/>
            <person name="Katinka M."/>
            <person name="Mock T."/>
            <person name="Valentin K."/>
            <person name="Verret F."/>
            <person name="Berges J.A."/>
            <person name="Brownlee C."/>
            <person name="Cadoret J.P."/>
            <person name="Chiovitti A."/>
            <person name="Choi C.J."/>
            <person name="Coesel S."/>
            <person name="De Martino A."/>
            <person name="Detter J.C."/>
            <person name="Durkin C."/>
            <person name="Falciatore A."/>
            <person name="Fournet J."/>
            <person name="Haruta M."/>
            <person name="Huysman M.J."/>
            <person name="Jenkins B.D."/>
            <person name="Jiroutova K."/>
            <person name="Jorgensen R.E."/>
            <person name="Joubert Y."/>
            <person name="Kaplan A."/>
            <person name="Kroger N."/>
            <person name="Kroth P.G."/>
            <person name="La Roche J."/>
            <person name="Lindquist E."/>
            <person name="Lommer M."/>
            <person name="Martin-Jezequel V."/>
            <person name="Lopez P.J."/>
            <person name="Lucas S."/>
            <person name="Mangogna M."/>
            <person name="McGinnis K."/>
            <person name="Medlin L.K."/>
            <person name="Montsant A."/>
            <person name="Oudot-Le Secq M.P."/>
            <person name="Napoli C."/>
            <person name="Obornik M."/>
            <person name="Parker M.S."/>
            <person name="Petit J.L."/>
            <person name="Porcel B.M."/>
            <person name="Poulsen N."/>
            <person name="Robison M."/>
            <person name="Rychlewski L."/>
            <person name="Rynearson T.A."/>
            <person name="Schmutz J."/>
            <person name="Shapiro H."/>
            <person name="Siaut M."/>
            <person name="Stanley M."/>
            <person name="Sussman M.R."/>
            <person name="Taylor A.R."/>
            <person name="Vardi A."/>
            <person name="von Dassow P."/>
            <person name="Vyverman W."/>
            <person name="Willis A."/>
            <person name="Wyrwicz L.S."/>
            <person name="Rokhsar D.S."/>
            <person name="Weissenbach J."/>
            <person name="Armbrust E.V."/>
            <person name="Green B.R."/>
            <person name="Van de Peer Y."/>
            <person name="Grigoriev I.V."/>
        </authorList>
    </citation>
    <scope>NUCLEOTIDE SEQUENCE [LARGE SCALE GENOMIC DNA]</scope>
    <source>
        <strain evidence="2 3">CCMP1335</strain>
    </source>
</reference>
<dbReference type="STRING" id="35128.B8BYU2"/>
<dbReference type="PIRSF" id="PIRSF016184">
    <property type="entry name" value="PhzC_PhzF"/>
    <property type="match status" value="1"/>
</dbReference>
<dbReference type="SUPFAM" id="SSF54506">
    <property type="entry name" value="Diaminopimelate epimerase-like"/>
    <property type="match status" value="1"/>
</dbReference>
<organism evidence="2 3">
    <name type="scientific">Thalassiosira pseudonana</name>
    <name type="common">Marine diatom</name>
    <name type="synonym">Cyclotella nana</name>
    <dbReference type="NCBI Taxonomy" id="35128"/>
    <lineage>
        <taxon>Eukaryota</taxon>
        <taxon>Sar</taxon>
        <taxon>Stramenopiles</taxon>
        <taxon>Ochrophyta</taxon>
        <taxon>Bacillariophyta</taxon>
        <taxon>Coscinodiscophyceae</taxon>
        <taxon>Thalassiosirophycidae</taxon>
        <taxon>Thalassiosirales</taxon>
        <taxon>Thalassiosiraceae</taxon>
        <taxon>Thalassiosira</taxon>
    </lineage>
</organism>
<keyword evidence="3" id="KW-1185">Reference proteome</keyword>
<dbReference type="HOGENOM" id="CLU_1043859_0_0_1"/>
<dbReference type="OMA" id="FECRQFP"/>